<dbReference type="Proteomes" id="UP000801492">
    <property type="component" value="Unassembled WGS sequence"/>
</dbReference>
<organism evidence="1 2">
    <name type="scientific">Ignelater luminosus</name>
    <name type="common">Cucubano</name>
    <name type="synonym">Pyrophorus luminosus</name>
    <dbReference type="NCBI Taxonomy" id="2038154"/>
    <lineage>
        <taxon>Eukaryota</taxon>
        <taxon>Metazoa</taxon>
        <taxon>Ecdysozoa</taxon>
        <taxon>Arthropoda</taxon>
        <taxon>Hexapoda</taxon>
        <taxon>Insecta</taxon>
        <taxon>Pterygota</taxon>
        <taxon>Neoptera</taxon>
        <taxon>Endopterygota</taxon>
        <taxon>Coleoptera</taxon>
        <taxon>Polyphaga</taxon>
        <taxon>Elateriformia</taxon>
        <taxon>Elateroidea</taxon>
        <taxon>Elateridae</taxon>
        <taxon>Agrypninae</taxon>
        <taxon>Pyrophorini</taxon>
        <taxon>Ignelater</taxon>
    </lineage>
</organism>
<evidence type="ECO:0000313" key="2">
    <source>
        <dbReference type="Proteomes" id="UP000801492"/>
    </source>
</evidence>
<protein>
    <submittedName>
        <fullName evidence="1">Uncharacterized protein</fullName>
    </submittedName>
</protein>
<gene>
    <name evidence="1" type="ORF">ILUMI_20010</name>
</gene>
<proteinExistence type="predicted"/>
<dbReference type="AlphaFoldDB" id="A0A8K0CF31"/>
<sequence length="97" mass="11238">MKNVGKENKLSKQDVMLQKKKIESLEREAKRKNIVAKGIMEIIGANIKEETDIDEARRMEKYRGKFNRPIIMKITTTIKKDEIINKAKELEGIGYMG</sequence>
<reference evidence="1" key="1">
    <citation type="submission" date="2019-08" db="EMBL/GenBank/DDBJ databases">
        <title>The genome of the North American firefly Photinus pyralis.</title>
        <authorList>
            <consortium name="Photinus pyralis genome working group"/>
            <person name="Fallon T.R."/>
            <person name="Sander Lower S.E."/>
            <person name="Weng J.-K."/>
        </authorList>
    </citation>
    <scope>NUCLEOTIDE SEQUENCE</scope>
    <source>
        <strain evidence="1">TRF0915ILg1</strain>
        <tissue evidence="1">Whole body</tissue>
    </source>
</reference>
<evidence type="ECO:0000313" key="1">
    <source>
        <dbReference type="EMBL" id="KAF2886163.1"/>
    </source>
</evidence>
<accession>A0A8K0CF31</accession>
<keyword evidence="2" id="KW-1185">Reference proteome</keyword>
<name>A0A8K0CF31_IGNLU</name>
<comment type="caution">
    <text evidence="1">The sequence shown here is derived from an EMBL/GenBank/DDBJ whole genome shotgun (WGS) entry which is preliminary data.</text>
</comment>
<dbReference type="EMBL" id="VTPC01088499">
    <property type="protein sequence ID" value="KAF2886163.1"/>
    <property type="molecule type" value="Genomic_DNA"/>
</dbReference>